<reference evidence="9" key="1">
    <citation type="submission" date="2010-04" db="EMBL/GenBank/DDBJ databases">
        <title>Complete genome sequence of Nitrosococcus halophilus Nc4, a salt-adapted, aerobic obligate ammonia-oxidizing sulfur purple bacterium.</title>
        <authorList>
            <consortium name="US DOE Joint Genome Institute"/>
            <person name="Campbell M.A."/>
            <person name="Malfatti S.A."/>
            <person name="Chain P.S.G."/>
            <person name="Heidelberg J.F."/>
            <person name="Ward B.B."/>
            <person name="Klotz M.G."/>
        </authorList>
    </citation>
    <scope>NUCLEOTIDE SEQUENCE [LARGE SCALE GENOMIC DNA]</scope>
    <source>
        <strain evidence="9">Nc4</strain>
    </source>
</reference>
<feature type="transmembrane region" description="Helical" evidence="6">
    <location>
        <begin position="425"/>
        <end position="448"/>
    </location>
</feature>
<feature type="transmembrane region" description="Helical" evidence="6">
    <location>
        <begin position="21"/>
        <end position="39"/>
    </location>
</feature>
<feature type="transmembrane region" description="Helical" evidence="6">
    <location>
        <begin position="217"/>
        <end position="237"/>
    </location>
</feature>
<feature type="region of interest" description="Disordered" evidence="5">
    <location>
        <begin position="479"/>
        <end position="509"/>
    </location>
</feature>
<feature type="transmembrane region" description="Helical" evidence="6">
    <location>
        <begin position="258"/>
        <end position="274"/>
    </location>
</feature>
<evidence type="ECO:0000313" key="8">
    <source>
        <dbReference type="EMBL" id="ADE14471.1"/>
    </source>
</evidence>
<gene>
    <name evidence="8" type="ordered locus">Nhal_1319</name>
</gene>
<dbReference type="InterPro" id="IPR051533">
    <property type="entry name" value="WaaL-like"/>
</dbReference>
<feature type="transmembrane region" description="Helical" evidence="6">
    <location>
        <begin position="393"/>
        <end position="413"/>
    </location>
</feature>
<evidence type="ECO:0000256" key="3">
    <source>
        <dbReference type="ARBA" id="ARBA00022989"/>
    </source>
</evidence>
<name>D5C0E5_NITHN</name>
<keyword evidence="9" id="KW-1185">Reference proteome</keyword>
<dbReference type="STRING" id="472759.Nhal_1319"/>
<dbReference type="HOGENOM" id="CLU_035700_0_0_6"/>
<feature type="transmembrane region" description="Helical" evidence="6">
    <location>
        <begin position="76"/>
        <end position="98"/>
    </location>
</feature>
<feature type="transmembrane region" description="Helical" evidence="6">
    <location>
        <begin position="45"/>
        <end position="64"/>
    </location>
</feature>
<dbReference type="RefSeq" id="WP_013032362.1">
    <property type="nucleotide sequence ID" value="NC_013960.1"/>
</dbReference>
<feature type="domain" description="O-antigen ligase-related" evidence="7">
    <location>
        <begin position="264"/>
        <end position="405"/>
    </location>
</feature>
<evidence type="ECO:0000256" key="6">
    <source>
        <dbReference type="SAM" id="Phobius"/>
    </source>
</evidence>
<dbReference type="GO" id="GO:0016020">
    <property type="term" value="C:membrane"/>
    <property type="evidence" value="ECO:0007669"/>
    <property type="project" value="UniProtKB-SubCell"/>
</dbReference>
<dbReference type="KEGG" id="nhl:Nhal_1319"/>
<dbReference type="EMBL" id="CP001798">
    <property type="protein sequence ID" value="ADE14471.1"/>
    <property type="molecule type" value="Genomic_DNA"/>
</dbReference>
<dbReference type="Proteomes" id="UP000001844">
    <property type="component" value="Chromosome"/>
</dbReference>
<keyword evidence="2 6" id="KW-0812">Transmembrane</keyword>
<evidence type="ECO:0000259" key="7">
    <source>
        <dbReference type="Pfam" id="PF04932"/>
    </source>
</evidence>
<evidence type="ECO:0000256" key="5">
    <source>
        <dbReference type="SAM" id="MobiDB-lite"/>
    </source>
</evidence>
<feature type="transmembrane region" description="Helical" evidence="6">
    <location>
        <begin position="137"/>
        <end position="156"/>
    </location>
</feature>
<evidence type="ECO:0000256" key="2">
    <source>
        <dbReference type="ARBA" id="ARBA00022692"/>
    </source>
</evidence>
<sequence length="509" mass="56425">MVKKNNPAIKSNYPVSAMDEKQSPGIILAVVFLFAPLFWAGNGPLPLIALELAGLVLLALWWAHSQGQKKLSIAENVLVGGILLFPLFQLIPLPPVFWAESLPGRAFYAEALREALGERSFSEAWRPVALIPRHAEAAWLALLPPVGVFLVARSLSHQQLQRLVYLFLGIAVFQAVLGLIQFGAGSESVFRLGNEHYRNSAVGTYVNRNHLAGLLEMALPVVLALLIATVGQPFELSHRRGGWRQRLLTWGSRQGSRSMLYAGMALVILLGMVFTRSRAGILLAMVGLFLSFWVFAWKLGGRKVYGTVGVLTFAGAVLALEIGLAPIFKRFAALDDPMQEGRWAIFAGTLRAIGEFFPFGSGSGSFAEVFQRFQPVDFLGGFVHRAHNDYLEWLLVGGLPAAVLIVATLLLYFRQWIKVWRGKQASKFYFIQIGAGVGLFLLLLHTLVDFNLHIPANGIFFAFLLGVFFHPLKVPRRSQQKKQISPITKYNPPEPRKIPPENRTNPFVH</sequence>
<dbReference type="InterPro" id="IPR007016">
    <property type="entry name" value="O-antigen_ligase-rel_domated"/>
</dbReference>
<dbReference type="PANTHER" id="PTHR37422:SF23">
    <property type="entry name" value="TEICHURONIC ACID BIOSYNTHESIS PROTEIN TUAE"/>
    <property type="match status" value="1"/>
</dbReference>
<feature type="transmembrane region" description="Helical" evidence="6">
    <location>
        <begin position="454"/>
        <end position="472"/>
    </location>
</feature>
<comment type="subcellular location">
    <subcellularLocation>
        <location evidence="1">Membrane</location>
        <topology evidence="1">Multi-pass membrane protein</topology>
    </subcellularLocation>
</comment>
<evidence type="ECO:0000256" key="4">
    <source>
        <dbReference type="ARBA" id="ARBA00023136"/>
    </source>
</evidence>
<dbReference type="AlphaFoldDB" id="D5C0E5"/>
<dbReference type="Pfam" id="PF04932">
    <property type="entry name" value="Wzy_C"/>
    <property type="match status" value="1"/>
</dbReference>
<protein>
    <submittedName>
        <fullName evidence="8">Binding-protein-dependent transport system protein</fullName>
    </submittedName>
</protein>
<dbReference type="PANTHER" id="PTHR37422">
    <property type="entry name" value="TEICHURONIC ACID BIOSYNTHESIS PROTEIN TUAE"/>
    <property type="match status" value="1"/>
</dbReference>
<feature type="transmembrane region" description="Helical" evidence="6">
    <location>
        <begin position="163"/>
        <end position="184"/>
    </location>
</feature>
<feature type="transmembrane region" description="Helical" evidence="6">
    <location>
        <begin position="304"/>
        <end position="328"/>
    </location>
</feature>
<evidence type="ECO:0000256" key="1">
    <source>
        <dbReference type="ARBA" id="ARBA00004141"/>
    </source>
</evidence>
<evidence type="ECO:0000313" key="9">
    <source>
        <dbReference type="Proteomes" id="UP000001844"/>
    </source>
</evidence>
<dbReference type="eggNOG" id="COG3307">
    <property type="taxonomic scope" value="Bacteria"/>
</dbReference>
<accession>D5C0E5</accession>
<keyword evidence="3 6" id="KW-1133">Transmembrane helix</keyword>
<keyword evidence="4 6" id="KW-0472">Membrane</keyword>
<feature type="transmembrane region" description="Helical" evidence="6">
    <location>
        <begin position="280"/>
        <end position="297"/>
    </location>
</feature>
<organism evidence="8 9">
    <name type="scientific">Nitrosococcus halophilus (strain Nc4)</name>
    <dbReference type="NCBI Taxonomy" id="472759"/>
    <lineage>
        <taxon>Bacteria</taxon>
        <taxon>Pseudomonadati</taxon>
        <taxon>Pseudomonadota</taxon>
        <taxon>Gammaproteobacteria</taxon>
        <taxon>Chromatiales</taxon>
        <taxon>Chromatiaceae</taxon>
        <taxon>Nitrosococcus</taxon>
    </lineage>
</organism>
<proteinExistence type="predicted"/>